<name>A0A1L4D037_9BACT</name>
<feature type="domain" description="ABC transporter" evidence="5">
    <location>
        <begin position="2"/>
        <end position="225"/>
    </location>
</feature>
<dbReference type="EMBL" id="CP017834">
    <property type="protein sequence ID" value="APJ03572.1"/>
    <property type="molecule type" value="Genomic_DNA"/>
</dbReference>
<keyword evidence="4" id="KW-0067">ATP-binding</keyword>
<organism evidence="6 7">
    <name type="scientific">Silvanigrella aquatica</name>
    <dbReference type="NCBI Taxonomy" id="1915309"/>
    <lineage>
        <taxon>Bacteria</taxon>
        <taxon>Pseudomonadati</taxon>
        <taxon>Bdellovibrionota</taxon>
        <taxon>Oligoflexia</taxon>
        <taxon>Silvanigrellales</taxon>
        <taxon>Silvanigrellaceae</taxon>
        <taxon>Silvanigrella</taxon>
    </lineage>
</organism>
<evidence type="ECO:0000313" key="6">
    <source>
        <dbReference type="EMBL" id="APJ03572.1"/>
    </source>
</evidence>
<dbReference type="Proteomes" id="UP000184731">
    <property type="component" value="Chromosome"/>
</dbReference>
<dbReference type="InterPro" id="IPR003593">
    <property type="entry name" value="AAA+_ATPase"/>
</dbReference>
<evidence type="ECO:0000256" key="2">
    <source>
        <dbReference type="ARBA" id="ARBA00022448"/>
    </source>
</evidence>
<dbReference type="PANTHER" id="PTHR42734:SF17">
    <property type="entry name" value="METAL TRANSPORT SYSTEM ATP-BINDING PROTEIN TM_0124-RELATED"/>
    <property type="match status" value="1"/>
</dbReference>
<keyword evidence="7" id="KW-1185">Reference proteome</keyword>
<dbReference type="SMART" id="SM00382">
    <property type="entry name" value="AAA"/>
    <property type="match status" value="1"/>
</dbReference>
<accession>A0A1L4D037</accession>
<comment type="similarity">
    <text evidence="1">Belongs to the ABC transporter superfamily.</text>
</comment>
<dbReference type="InterPro" id="IPR050153">
    <property type="entry name" value="Metal_Ion_Import_ABC"/>
</dbReference>
<dbReference type="RefSeq" id="WP_148697310.1">
    <property type="nucleotide sequence ID" value="NZ_CP017834.1"/>
</dbReference>
<dbReference type="PANTHER" id="PTHR42734">
    <property type="entry name" value="METAL TRANSPORT SYSTEM ATP-BINDING PROTEIN TM_0124-RELATED"/>
    <property type="match status" value="1"/>
</dbReference>
<keyword evidence="2" id="KW-0813">Transport</keyword>
<gene>
    <name evidence="6" type="ORF">AXG55_06480</name>
</gene>
<proteinExistence type="inferred from homology"/>
<reference evidence="6 7" key="1">
    <citation type="submission" date="2016-10" db="EMBL/GenBank/DDBJ databases">
        <title>Silvanigrella aquatica sp. nov., isolated from a freshwater lake located in the Black Forest, Germany, description of Silvanigrellaceae fam. nov., Silvanigrellales ord. nov., reclassification of the order Bdellovibrionales in the class Oligoflexia, reclassification of the families Bacteriovoracaceae and Halobacteriovoraceae in the new order Bacteriovoracales ord. nov., and reclassification of the family Pseudobacteriovoracaceae in the order Oligoflexiales.</title>
        <authorList>
            <person name="Hahn M.W."/>
            <person name="Schmidt J."/>
            <person name="Koll U."/>
            <person name="Rohde M."/>
            <person name="Verbag S."/>
            <person name="Pitt A."/>
            <person name="Nakai R."/>
            <person name="Naganuma T."/>
            <person name="Lang E."/>
        </authorList>
    </citation>
    <scope>NUCLEOTIDE SEQUENCE [LARGE SCALE GENOMIC DNA]</scope>
    <source>
        <strain evidence="6 7">MWH-Nonnen-W8red</strain>
    </source>
</reference>
<dbReference type="STRING" id="1915309.AXG55_06480"/>
<protein>
    <recommendedName>
        <fullName evidence="5">ABC transporter domain-containing protein</fullName>
    </recommendedName>
</protein>
<dbReference type="GO" id="GO:0005524">
    <property type="term" value="F:ATP binding"/>
    <property type="evidence" value="ECO:0007669"/>
    <property type="project" value="UniProtKB-KW"/>
</dbReference>
<keyword evidence="3" id="KW-0547">Nucleotide-binding</keyword>
<evidence type="ECO:0000256" key="4">
    <source>
        <dbReference type="ARBA" id="ARBA00022840"/>
    </source>
</evidence>
<dbReference type="InterPro" id="IPR003439">
    <property type="entry name" value="ABC_transporter-like_ATP-bd"/>
</dbReference>
<dbReference type="GO" id="GO:0016887">
    <property type="term" value="F:ATP hydrolysis activity"/>
    <property type="evidence" value="ECO:0007669"/>
    <property type="project" value="InterPro"/>
</dbReference>
<evidence type="ECO:0000259" key="5">
    <source>
        <dbReference type="PROSITE" id="PS50893"/>
    </source>
</evidence>
<sequence length="225" mass="25135">MIRIENINIEFGEFKALQNINCSINEKDFILILGHNGAGKSTLLDTISGRLTPSSGKIFRNNTDITSLSEAKRARFISRVFQNTHMGSVATMTVAENLAMATLKSKTAGFKKAIHNFPEYIVEETLKPLGLRLEELLQTPIGKLSGGQRQIITIVMATLCEPDILLLDEPTAALDPVSTENLLQFVNKFTKERKMATMMITHDEQRAKFLANRTWVLQKGILKTD</sequence>
<dbReference type="KEGG" id="saqi:AXG55_06480"/>
<dbReference type="InterPro" id="IPR027417">
    <property type="entry name" value="P-loop_NTPase"/>
</dbReference>
<dbReference type="OrthoDB" id="9809450at2"/>
<dbReference type="Pfam" id="PF00005">
    <property type="entry name" value="ABC_tran"/>
    <property type="match status" value="1"/>
</dbReference>
<dbReference type="Gene3D" id="3.40.50.300">
    <property type="entry name" value="P-loop containing nucleotide triphosphate hydrolases"/>
    <property type="match status" value="1"/>
</dbReference>
<dbReference type="PROSITE" id="PS50893">
    <property type="entry name" value="ABC_TRANSPORTER_2"/>
    <property type="match status" value="1"/>
</dbReference>
<evidence type="ECO:0000313" key="7">
    <source>
        <dbReference type="Proteomes" id="UP000184731"/>
    </source>
</evidence>
<dbReference type="SUPFAM" id="SSF52540">
    <property type="entry name" value="P-loop containing nucleoside triphosphate hydrolases"/>
    <property type="match status" value="1"/>
</dbReference>
<dbReference type="AlphaFoldDB" id="A0A1L4D037"/>
<evidence type="ECO:0000256" key="3">
    <source>
        <dbReference type="ARBA" id="ARBA00022741"/>
    </source>
</evidence>
<evidence type="ECO:0000256" key="1">
    <source>
        <dbReference type="ARBA" id="ARBA00005417"/>
    </source>
</evidence>